<dbReference type="AlphaFoldDB" id="A0A4C1US53"/>
<dbReference type="EMBL" id="BGZK01000218">
    <property type="protein sequence ID" value="GBP29285.1"/>
    <property type="molecule type" value="Genomic_DNA"/>
</dbReference>
<evidence type="ECO:0000313" key="2">
    <source>
        <dbReference type="Proteomes" id="UP000299102"/>
    </source>
</evidence>
<name>A0A4C1US53_EUMVA</name>
<sequence>MRRDRQFVFRRCGRPARAAMMSPDDHRIRMLTLPMTLLCRNAGKKSGVRQCAGQQAKVDDLRIHRRECLTKC</sequence>
<comment type="caution">
    <text evidence="1">The sequence shown here is derived from an EMBL/GenBank/DDBJ whole genome shotgun (WGS) entry which is preliminary data.</text>
</comment>
<proteinExistence type="predicted"/>
<gene>
    <name evidence="1" type="ORF">EVAR_78979_1</name>
</gene>
<reference evidence="1 2" key="1">
    <citation type="journal article" date="2019" name="Commun. Biol.">
        <title>The bagworm genome reveals a unique fibroin gene that provides high tensile strength.</title>
        <authorList>
            <person name="Kono N."/>
            <person name="Nakamura H."/>
            <person name="Ohtoshi R."/>
            <person name="Tomita M."/>
            <person name="Numata K."/>
            <person name="Arakawa K."/>
        </authorList>
    </citation>
    <scope>NUCLEOTIDE SEQUENCE [LARGE SCALE GENOMIC DNA]</scope>
</reference>
<keyword evidence="2" id="KW-1185">Reference proteome</keyword>
<dbReference type="Proteomes" id="UP000299102">
    <property type="component" value="Unassembled WGS sequence"/>
</dbReference>
<accession>A0A4C1US53</accession>
<evidence type="ECO:0000313" key="1">
    <source>
        <dbReference type="EMBL" id="GBP29285.1"/>
    </source>
</evidence>
<organism evidence="1 2">
    <name type="scientific">Eumeta variegata</name>
    <name type="common">Bagworm moth</name>
    <name type="synonym">Eumeta japonica</name>
    <dbReference type="NCBI Taxonomy" id="151549"/>
    <lineage>
        <taxon>Eukaryota</taxon>
        <taxon>Metazoa</taxon>
        <taxon>Ecdysozoa</taxon>
        <taxon>Arthropoda</taxon>
        <taxon>Hexapoda</taxon>
        <taxon>Insecta</taxon>
        <taxon>Pterygota</taxon>
        <taxon>Neoptera</taxon>
        <taxon>Endopterygota</taxon>
        <taxon>Lepidoptera</taxon>
        <taxon>Glossata</taxon>
        <taxon>Ditrysia</taxon>
        <taxon>Tineoidea</taxon>
        <taxon>Psychidae</taxon>
        <taxon>Oiketicinae</taxon>
        <taxon>Eumeta</taxon>
    </lineage>
</organism>
<protein>
    <submittedName>
        <fullName evidence="1">Uncharacterized protein</fullName>
    </submittedName>
</protein>